<name>A0ABY7YD47_9XANT</name>
<dbReference type="EMBL" id="CP082214">
    <property type="protein sequence ID" value="WDM71794.1"/>
    <property type="molecule type" value="Genomic_DNA"/>
</dbReference>
<accession>A0ABY7YD47</accession>
<sequence length="149" mass="16023">MAASTAATNGHAVAVEVGGVRYPSARRAAQAIGLSTTAVNNRCHSDKWPDYVWLGAAPGARAVHDPADVKIARPLIEPERWPNDGGARRAPVMDPNFDPPKVVRRVGWLRCMCCCRFHFSEDVARARMCVECGGAGGWPVGARDEDALT</sequence>
<proteinExistence type="predicted"/>
<organism evidence="1 2">
    <name type="scientific">Xanthomonas cucurbitae</name>
    <dbReference type="NCBI Taxonomy" id="56453"/>
    <lineage>
        <taxon>Bacteria</taxon>
        <taxon>Pseudomonadati</taxon>
        <taxon>Pseudomonadota</taxon>
        <taxon>Gammaproteobacteria</taxon>
        <taxon>Lysobacterales</taxon>
        <taxon>Lysobacteraceae</taxon>
        <taxon>Xanthomonas</taxon>
    </lineage>
</organism>
<keyword evidence="2" id="KW-1185">Reference proteome</keyword>
<evidence type="ECO:0000313" key="2">
    <source>
        <dbReference type="Proteomes" id="UP001214201"/>
    </source>
</evidence>
<dbReference type="RefSeq" id="WP_274396764.1">
    <property type="nucleotide sequence ID" value="NZ_CP082213.1"/>
</dbReference>
<evidence type="ECO:0000313" key="1">
    <source>
        <dbReference type="EMBL" id="WDM71794.1"/>
    </source>
</evidence>
<reference evidence="1 2" key="1">
    <citation type="submission" date="2021-08" db="EMBL/GenBank/DDBJ databases">
        <title>Genome sequences of Xanthomonas cucurbitae isolates from 5 Midwestern US states.</title>
        <authorList>
            <person name="Hind S.R."/>
        </authorList>
    </citation>
    <scope>NUCLEOTIDE SEQUENCE [LARGE SCALE GENOMIC DNA]</scope>
    <source>
        <strain evidence="1 2">OH_261</strain>
    </source>
</reference>
<dbReference type="Proteomes" id="UP001214201">
    <property type="component" value="Chromosome"/>
</dbReference>
<protein>
    <submittedName>
        <fullName evidence="1">Uncharacterized protein</fullName>
    </submittedName>
</protein>
<dbReference type="SUPFAM" id="SSF64496">
    <property type="entry name" value="DNA-binding domain of intron-encoded endonucleases"/>
    <property type="match status" value="1"/>
</dbReference>
<gene>
    <name evidence="1" type="ORF">K6978_00850</name>
</gene>